<dbReference type="EMBL" id="FUZV01000001">
    <property type="protein sequence ID" value="SKC67804.1"/>
    <property type="molecule type" value="Genomic_DNA"/>
</dbReference>
<keyword evidence="1" id="KW-0472">Membrane</keyword>
<reference evidence="2 3" key="1">
    <citation type="submission" date="2017-02" db="EMBL/GenBank/DDBJ databases">
        <authorList>
            <person name="Peterson S.W."/>
        </authorList>
    </citation>
    <scope>NUCLEOTIDE SEQUENCE [LARGE SCALE GENOMIC DNA]</scope>
    <source>
        <strain evidence="2 3">P15</strain>
    </source>
</reference>
<dbReference type="AlphaFoldDB" id="A0A1T5KVJ1"/>
<evidence type="ECO:0000313" key="3">
    <source>
        <dbReference type="Proteomes" id="UP000190341"/>
    </source>
</evidence>
<evidence type="ECO:0000313" key="2">
    <source>
        <dbReference type="EMBL" id="SKC67804.1"/>
    </source>
</evidence>
<dbReference type="RefSeq" id="WP_079724325.1">
    <property type="nucleotide sequence ID" value="NZ_BMCL01000002.1"/>
</dbReference>
<feature type="transmembrane region" description="Helical" evidence="1">
    <location>
        <begin position="93"/>
        <end position="115"/>
    </location>
</feature>
<keyword evidence="1" id="KW-1133">Transmembrane helix</keyword>
<sequence length="120" mass="13132">MLWHLTQLAIWALLLVPTFFATRWCLGKLKRMPCDVPLMVLVLALAAMLAILVTPVALPLGAVVLPYSVLAAVMVVTNFRLGDPYFGVGWSELVPPGASLAATFLMACALIWLILQRKTR</sequence>
<organism evidence="2 3">
    <name type="scientific">Pseudoxanthomonas indica</name>
    <dbReference type="NCBI Taxonomy" id="428993"/>
    <lineage>
        <taxon>Bacteria</taxon>
        <taxon>Pseudomonadati</taxon>
        <taxon>Pseudomonadota</taxon>
        <taxon>Gammaproteobacteria</taxon>
        <taxon>Lysobacterales</taxon>
        <taxon>Lysobacteraceae</taxon>
        <taxon>Pseudoxanthomonas</taxon>
    </lineage>
</organism>
<dbReference type="Proteomes" id="UP000190341">
    <property type="component" value="Unassembled WGS sequence"/>
</dbReference>
<keyword evidence="1" id="KW-0812">Transmembrane</keyword>
<feature type="transmembrane region" description="Helical" evidence="1">
    <location>
        <begin position="37"/>
        <end position="57"/>
    </location>
</feature>
<accession>A0A1T5KVJ1</accession>
<protein>
    <submittedName>
        <fullName evidence="2">Uncharacterized protein</fullName>
    </submittedName>
</protein>
<gene>
    <name evidence="2" type="ORF">SAMN06296058_2103</name>
</gene>
<keyword evidence="3" id="KW-1185">Reference proteome</keyword>
<proteinExistence type="predicted"/>
<name>A0A1T5KVJ1_9GAMM</name>
<evidence type="ECO:0000256" key="1">
    <source>
        <dbReference type="SAM" id="Phobius"/>
    </source>
</evidence>